<reference evidence="7 8" key="1">
    <citation type="submission" date="2022-08" db="EMBL/GenBank/DDBJ databases">
        <authorList>
            <person name="Li F."/>
        </authorList>
    </citation>
    <scope>NUCLEOTIDE SEQUENCE [LARGE SCALE GENOMIC DNA]</scope>
    <source>
        <strain evidence="7 8">10F1B-8-1</strain>
    </source>
</reference>
<feature type="transmembrane region" description="Helical" evidence="6">
    <location>
        <begin position="160"/>
        <end position="182"/>
    </location>
</feature>
<dbReference type="EMBL" id="JANTHX010000008">
    <property type="protein sequence ID" value="MCS0500712.1"/>
    <property type="molecule type" value="Genomic_DNA"/>
</dbReference>
<evidence type="ECO:0000256" key="5">
    <source>
        <dbReference type="ARBA" id="ARBA00023136"/>
    </source>
</evidence>
<evidence type="ECO:0000256" key="4">
    <source>
        <dbReference type="ARBA" id="ARBA00022989"/>
    </source>
</evidence>
<feature type="transmembrane region" description="Helical" evidence="6">
    <location>
        <begin position="26"/>
        <end position="47"/>
    </location>
</feature>
<dbReference type="RefSeq" id="WP_258799910.1">
    <property type="nucleotide sequence ID" value="NZ_JANTHX010000008.1"/>
</dbReference>
<name>A0ABT1ZJ42_9MICO</name>
<comment type="subcellular location">
    <subcellularLocation>
        <location evidence="1">Membrane</location>
        <topology evidence="1">Multi-pass membrane protein</topology>
    </subcellularLocation>
</comment>
<dbReference type="PIRSF" id="PIRSF005859">
    <property type="entry name" value="PBR"/>
    <property type="match status" value="1"/>
</dbReference>
<dbReference type="Pfam" id="PF03073">
    <property type="entry name" value="TspO_MBR"/>
    <property type="match status" value="1"/>
</dbReference>
<dbReference type="InterPro" id="IPR038330">
    <property type="entry name" value="TspO/MBR-related_sf"/>
</dbReference>
<dbReference type="Proteomes" id="UP001205337">
    <property type="component" value="Unassembled WGS sequence"/>
</dbReference>
<comment type="similarity">
    <text evidence="2">Belongs to the TspO/BZRP family.</text>
</comment>
<keyword evidence="3 6" id="KW-0812">Transmembrane</keyword>
<gene>
    <name evidence="7" type="ORF">NUH29_14260</name>
</gene>
<keyword evidence="5 6" id="KW-0472">Membrane</keyword>
<dbReference type="Gene3D" id="1.20.1260.100">
    <property type="entry name" value="TspO/MBR protein"/>
    <property type="match status" value="1"/>
</dbReference>
<feature type="transmembrane region" description="Helical" evidence="6">
    <location>
        <begin position="127"/>
        <end position="148"/>
    </location>
</feature>
<dbReference type="CDD" id="cd15904">
    <property type="entry name" value="TSPO_MBR"/>
    <property type="match status" value="1"/>
</dbReference>
<evidence type="ECO:0000256" key="2">
    <source>
        <dbReference type="ARBA" id="ARBA00007524"/>
    </source>
</evidence>
<proteinExistence type="inferred from homology"/>
<evidence type="ECO:0000313" key="8">
    <source>
        <dbReference type="Proteomes" id="UP001205337"/>
    </source>
</evidence>
<sequence length="183" mass="19649">MSTDSAAADAPPAHSRRETHPAVSTLVLLGSVMLTSTVGMGGAIATMRNVSGWYALADKPAWTPPDIVFAPVWTALYLAMAVAAWLVWRRRHEVDVRSAIAAYLVQLALNAAWTPVFFALYPAWGAAALWLAFAIIVALFGTAMFTALRFWPVSRPASVLLWPYLGWLVFAAGLNATVAAYAG</sequence>
<feature type="transmembrane region" description="Helical" evidence="6">
    <location>
        <begin position="67"/>
        <end position="88"/>
    </location>
</feature>
<feature type="transmembrane region" description="Helical" evidence="6">
    <location>
        <begin position="100"/>
        <end position="121"/>
    </location>
</feature>
<keyword evidence="8" id="KW-1185">Reference proteome</keyword>
<organism evidence="7 8">
    <name type="scientific">Protaetiibacter mangrovi</name>
    <dbReference type="NCBI Taxonomy" id="2970926"/>
    <lineage>
        <taxon>Bacteria</taxon>
        <taxon>Bacillati</taxon>
        <taxon>Actinomycetota</taxon>
        <taxon>Actinomycetes</taxon>
        <taxon>Micrococcales</taxon>
        <taxon>Microbacteriaceae</taxon>
        <taxon>Protaetiibacter</taxon>
    </lineage>
</organism>
<dbReference type="PANTHER" id="PTHR10057">
    <property type="entry name" value="PERIPHERAL-TYPE BENZODIAZEPINE RECEPTOR"/>
    <property type="match status" value="1"/>
</dbReference>
<dbReference type="PANTHER" id="PTHR10057:SF0">
    <property type="entry name" value="TRANSLOCATOR PROTEIN"/>
    <property type="match status" value="1"/>
</dbReference>
<keyword evidence="4 6" id="KW-1133">Transmembrane helix</keyword>
<protein>
    <submittedName>
        <fullName evidence="7">Tryptophan-rich sensory protein</fullName>
    </submittedName>
</protein>
<accession>A0ABT1ZJ42</accession>
<evidence type="ECO:0000256" key="3">
    <source>
        <dbReference type="ARBA" id="ARBA00022692"/>
    </source>
</evidence>
<evidence type="ECO:0000256" key="1">
    <source>
        <dbReference type="ARBA" id="ARBA00004141"/>
    </source>
</evidence>
<evidence type="ECO:0000313" key="7">
    <source>
        <dbReference type="EMBL" id="MCS0500712.1"/>
    </source>
</evidence>
<dbReference type="InterPro" id="IPR004307">
    <property type="entry name" value="TspO_MBR"/>
</dbReference>
<comment type="caution">
    <text evidence="7">The sequence shown here is derived from an EMBL/GenBank/DDBJ whole genome shotgun (WGS) entry which is preliminary data.</text>
</comment>
<evidence type="ECO:0000256" key="6">
    <source>
        <dbReference type="SAM" id="Phobius"/>
    </source>
</evidence>